<dbReference type="Proteomes" id="UP001189792">
    <property type="component" value="Unassembled WGS sequence"/>
</dbReference>
<comment type="caution">
    <text evidence="2">The sequence shown here is derived from an EMBL/GenBank/DDBJ whole genome shotgun (WGS) entry which is preliminary data.</text>
</comment>
<reference evidence="2 3" key="1">
    <citation type="submission" date="2023-07" db="EMBL/GenBank/DDBJ databases">
        <authorList>
            <person name="Peeters C."/>
        </authorList>
    </citation>
    <scope>NUCLEOTIDE SEQUENCE [LARGE SCALE GENOMIC DNA]</scope>
    <source>
        <strain evidence="2 3">LMG 32965</strain>
    </source>
</reference>
<name>A0ABM9L1L1_9RALS</name>
<evidence type="ECO:0000313" key="2">
    <source>
        <dbReference type="EMBL" id="CAJ0895800.1"/>
    </source>
</evidence>
<accession>A0ABM9L1L1</accession>
<feature type="domain" description="DUF4224" evidence="1">
    <location>
        <begin position="18"/>
        <end position="62"/>
    </location>
</feature>
<dbReference type="Pfam" id="PF13986">
    <property type="entry name" value="DUF4224"/>
    <property type="match status" value="1"/>
</dbReference>
<dbReference type="InterPro" id="IPR025319">
    <property type="entry name" value="DUF4224"/>
</dbReference>
<proteinExistence type="predicted"/>
<dbReference type="EMBL" id="CAUDLI010000009">
    <property type="protein sequence ID" value="CAJ0895800.1"/>
    <property type="molecule type" value="Genomic_DNA"/>
</dbReference>
<protein>
    <recommendedName>
        <fullName evidence="1">DUF4224 domain-containing protein</fullName>
    </recommendedName>
</protein>
<gene>
    <name evidence="2" type="ORF">R77564_03927</name>
</gene>
<dbReference type="RefSeq" id="WP_316887363.1">
    <property type="nucleotide sequence ID" value="NZ_CAUDLI010000009.1"/>
</dbReference>
<keyword evidence="3" id="KW-1185">Reference proteome</keyword>
<organism evidence="2 3">
    <name type="scientific">Ralstonia flatus</name>
    <dbReference type="NCBI Taxonomy" id="3058601"/>
    <lineage>
        <taxon>Bacteria</taxon>
        <taxon>Pseudomonadati</taxon>
        <taxon>Pseudomonadota</taxon>
        <taxon>Betaproteobacteria</taxon>
        <taxon>Burkholderiales</taxon>
        <taxon>Burkholderiaceae</taxon>
        <taxon>Ralstonia</taxon>
    </lineage>
</organism>
<evidence type="ECO:0000313" key="3">
    <source>
        <dbReference type="Proteomes" id="UP001189792"/>
    </source>
</evidence>
<sequence length="85" mass="9433">MSDPLSTAELPKGADLMFLTKAELAFLTGRHQRRSQAQALRTMGIQHCIRPDGHIVVLRRHVELLFGGETARRTAVEPTPNWSAA</sequence>
<evidence type="ECO:0000259" key="1">
    <source>
        <dbReference type="Pfam" id="PF13986"/>
    </source>
</evidence>